<dbReference type="InterPro" id="IPR021109">
    <property type="entry name" value="Peptidase_aspartic_dom_sf"/>
</dbReference>
<dbReference type="PANTHER" id="PTHR33064:SF37">
    <property type="entry name" value="RIBONUCLEASE H"/>
    <property type="match status" value="1"/>
</dbReference>
<accession>A0A6G0QJE2</accession>
<dbReference type="SUPFAM" id="SSF50630">
    <property type="entry name" value="Acid proteases"/>
    <property type="match status" value="1"/>
</dbReference>
<dbReference type="GO" id="GO:0004190">
    <property type="term" value="F:aspartic-type endopeptidase activity"/>
    <property type="evidence" value="ECO:0007669"/>
    <property type="project" value="InterPro"/>
</dbReference>
<dbReference type="InterPro" id="IPR043502">
    <property type="entry name" value="DNA/RNA_pol_sf"/>
</dbReference>
<evidence type="ECO:0000259" key="1">
    <source>
        <dbReference type="PROSITE" id="PS50878"/>
    </source>
</evidence>
<dbReference type="CDD" id="cd00303">
    <property type="entry name" value="retropepsin_like"/>
    <property type="match status" value="1"/>
</dbReference>
<dbReference type="Gene3D" id="3.10.10.10">
    <property type="entry name" value="HIV Type 1 Reverse Transcriptase, subunit A, domain 1"/>
    <property type="match status" value="1"/>
</dbReference>
<dbReference type="PROSITE" id="PS00141">
    <property type="entry name" value="ASP_PROTEASE"/>
    <property type="match status" value="1"/>
</dbReference>
<feature type="domain" description="Reverse transcriptase" evidence="1">
    <location>
        <begin position="462"/>
        <end position="665"/>
    </location>
</feature>
<dbReference type="Gene3D" id="3.30.70.270">
    <property type="match status" value="2"/>
</dbReference>
<dbReference type="PANTHER" id="PTHR33064">
    <property type="entry name" value="POL PROTEIN"/>
    <property type="match status" value="1"/>
</dbReference>
<evidence type="ECO:0000313" key="3">
    <source>
        <dbReference type="Proteomes" id="UP000486351"/>
    </source>
</evidence>
<protein>
    <recommendedName>
        <fullName evidence="1">Reverse transcriptase domain-containing protein</fullName>
    </recommendedName>
</protein>
<dbReference type="Gene3D" id="2.40.70.10">
    <property type="entry name" value="Acid Proteases"/>
    <property type="match status" value="1"/>
</dbReference>
<dbReference type="AlphaFoldDB" id="A0A6G0QJE2"/>
<dbReference type="InterPro" id="IPR000477">
    <property type="entry name" value="RT_dom"/>
</dbReference>
<name>A0A6G0QJE2_9STRA</name>
<dbReference type="InterPro" id="IPR043128">
    <property type="entry name" value="Rev_trsase/Diguanyl_cyclase"/>
</dbReference>
<dbReference type="CDD" id="cd01647">
    <property type="entry name" value="RT_LTR"/>
    <property type="match status" value="1"/>
</dbReference>
<comment type="caution">
    <text evidence="2">The sequence shown here is derived from an EMBL/GenBank/DDBJ whole genome shotgun (WGS) entry which is preliminary data.</text>
</comment>
<dbReference type="PROSITE" id="PS50878">
    <property type="entry name" value="RT_POL"/>
    <property type="match status" value="1"/>
</dbReference>
<dbReference type="SUPFAM" id="SSF56672">
    <property type="entry name" value="DNA/RNA polymerases"/>
    <property type="match status" value="1"/>
</dbReference>
<proteinExistence type="predicted"/>
<dbReference type="Pfam" id="PF00078">
    <property type="entry name" value="RVT_1"/>
    <property type="match status" value="1"/>
</dbReference>
<organism evidence="2 3">
    <name type="scientific">Phytophthora fragariae</name>
    <dbReference type="NCBI Taxonomy" id="53985"/>
    <lineage>
        <taxon>Eukaryota</taxon>
        <taxon>Sar</taxon>
        <taxon>Stramenopiles</taxon>
        <taxon>Oomycota</taxon>
        <taxon>Peronosporomycetes</taxon>
        <taxon>Peronosporales</taxon>
        <taxon>Peronosporaceae</taxon>
        <taxon>Phytophthora</taxon>
    </lineage>
</organism>
<dbReference type="Pfam" id="PF13650">
    <property type="entry name" value="Asp_protease_2"/>
    <property type="match status" value="1"/>
</dbReference>
<dbReference type="GO" id="GO:0006508">
    <property type="term" value="P:proteolysis"/>
    <property type="evidence" value="ECO:0007669"/>
    <property type="project" value="InterPro"/>
</dbReference>
<dbReference type="Proteomes" id="UP000486351">
    <property type="component" value="Unassembled WGS sequence"/>
</dbReference>
<dbReference type="EMBL" id="QXFY01002948">
    <property type="protein sequence ID" value="KAE9290389.1"/>
    <property type="molecule type" value="Genomic_DNA"/>
</dbReference>
<dbReference type="InterPro" id="IPR051320">
    <property type="entry name" value="Viral_Replic_Matur_Polypro"/>
</dbReference>
<dbReference type="InterPro" id="IPR001969">
    <property type="entry name" value="Aspartic_peptidase_AS"/>
</dbReference>
<gene>
    <name evidence="2" type="ORF">PF008_g25617</name>
</gene>
<sequence length="738" mass="83597">MREREPRIAAVRRTTDDEFAREPPLDEIDLQPGERRGYWKHYAPHKWYKQVKIHGKLNSHRAVLLLDTGAEVSILDTTFAREVGCLIDTEITQECVGIRDETYYTVGRTRVTITLAGNLVYYMHLWVGDLVGQHAILGMNFMVPAGVHIDTADGTACLPDEVHIQMIGRRPLYGTRMNPVNVKAPVRLEPGYTHEVLQRPDRNAPFLWVTRAESWVTTFVKGRVGRKVYLRVTNIGDAAITLDAHETLGWWTPSDGQPRSRGFVRLVSPRYQQWQNVAYGATRDAEENWIPAELDELMTNRPSYPTPKAILRPEPRQLETRRAMTPVLAAVASGEPKIDGQEEDDAVLIHEGSDLLAEDIESEMAVLPDLSLTAEVKIEDLKVGRPTGLPPEEAAIQETRLRQIVWRRRKWLIGKGNALPPAALGVVCDIDVGDAKPVAQRVRKIPPQFREKVADLIKGLLSARMIQKSKSPWASPIVVIIKKNGVDIRLCIDYRLINGLTQLMVYPMPLVNDLLEDLDKYLWYCSLDMASGFWVVPMTDRARLISAFITPMGLFEWLRMPFGLCNAPQIYQRLIDNALYGFLKLSPDDSTLDVFENGEPAKPGIHSVLGRRSYIDDILIGGTSWDDLCEKVERLLDVCEQWHLSISVEKSEWGMSKVDYLGHRVSGLGLEAKPKNLESLTALEFPRTLKGLQSFLGSLNYYHQFIANCAVYAATLYSLTETDFDEYVTRPKFREQEK</sequence>
<reference evidence="2 3" key="1">
    <citation type="submission" date="2018-09" db="EMBL/GenBank/DDBJ databases">
        <title>Genomic investigation of the strawberry pathogen Phytophthora fragariae indicates pathogenicity is determined by transcriptional variation in three key races.</title>
        <authorList>
            <person name="Adams T.M."/>
            <person name="Armitage A.D."/>
            <person name="Sobczyk M.K."/>
            <person name="Bates H.J."/>
            <person name="Dunwell J.M."/>
            <person name="Nellist C.F."/>
            <person name="Harrison R.J."/>
        </authorList>
    </citation>
    <scope>NUCLEOTIDE SEQUENCE [LARGE SCALE GENOMIC DNA]</scope>
    <source>
        <strain evidence="2 3">NOV-77</strain>
    </source>
</reference>
<evidence type="ECO:0000313" key="2">
    <source>
        <dbReference type="EMBL" id="KAE9290389.1"/>
    </source>
</evidence>